<proteinExistence type="inferred from homology"/>
<dbReference type="eggNOG" id="COG0224">
    <property type="taxonomic scope" value="Bacteria"/>
</dbReference>
<dbReference type="GO" id="GO:0016787">
    <property type="term" value="F:hydrolase activity"/>
    <property type="evidence" value="ECO:0007669"/>
    <property type="project" value="UniProtKB-KW"/>
</dbReference>
<dbReference type="PANTHER" id="PTHR11693:SF22">
    <property type="entry name" value="ATP SYNTHASE SUBUNIT GAMMA, MITOCHONDRIAL"/>
    <property type="match status" value="1"/>
</dbReference>
<dbReference type="PANTHER" id="PTHR11693">
    <property type="entry name" value="ATP SYNTHASE GAMMA CHAIN"/>
    <property type="match status" value="1"/>
</dbReference>
<dbReference type="InterPro" id="IPR000131">
    <property type="entry name" value="ATP_synth_F1_gsu"/>
</dbReference>
<dbReference type="OrthoDB" id="9812769at2"/>
<keyword evidence="7" id="KW-0472">Membrane</keyword>
<evidence type="ECO:0000256" key="4">
    <source>
        <dbReference type="ARBA" id="ARBA00022448"/>
    </source>
</evidence>
<evidence type="ECO:0000256" key="3">
    <source>
        <dbReference type="ARBA" id="ARBA00007681"/>
    </source>
</evidence>
<dbReference type="SUPFAM" id="SSF52943">
    <property type="entry name" value="ATP synthase (F1-ATPase), gamma subunit"/>
    <property type="match status" value="1"/>
</dbReference>
<comment type="similarity">
    <text evidence="3">Belongs to the ATPase gamma chain family.</text>
</comment>
<dbReference type="GO" id="GO:0046933">
    <property type="term" value="F:proton-transporting ATP synthase activity, rotational mechanism"/>
    <property type="evidence" value="ECO:0007669"/>
    <property type="project" value="InterPro"/>
</dbReference>
<evidence type="ECO:0000256" key="2">
    <source>
        <dbReference type="ARBA" id="ARBA00004170"/>
    </source>
</evidence>
<feature type="non-terminal residue" evidence="10">
    <location>
        <position position="243"/>
    </location>
</feature>
<dbReference type="PRINTS" id="PR00126">
    <property type="entry name" value="ATPASEGAMMA"/>
</dbReference>
<keyword evidence="10" id="KW-0378">Hydrolase</keyword>
<comment type="function">
    <text evidence="1">Produces ATP from ADP in the presence of a proton gradient across the membrane. The gamma chain is believed to be important in regulating ATPase activity and the flow of protons through the CF(0) complex.</text>
</comment>
<dbReference type="Proteomes" id="UP000004757">
    <property type="component" value="Unassembled WGS sequence"/>
</dbReference>
<evidence type="ECO:0000256" key="8">
    <source>
        <dbReference type="ARBA" id="ARBA00023196"/>
    </source>
</evidence>
<keyword evidence="6" id="KW-0406">Ion transport</keyword>
<gene>
    <name evidence="10" type="primary">atpG</name>
    <name evidence="10" type="ORF">MALL_0044</name>
</gene>
<keyword evidence="8" id="KW-0139">CF(1)</keyword>
<dbReference type="Gene3D" id="1.10.287.80">
    <property type="entry name" value="ATP synthase, gamma subunit, helix hairpin domain"/>
    <property type="match status" value="1"/>
</dbReference>
<reference evidence="10 11" key="1">
    <citation type="submission" date="2010-03" db="EMBL/GenBank/DDBJ databases">
        <authorList>
            <person name="Glass J.I."/>
            <person name="Benders G.A."/>
            <person name="Durkin A.S."/>
            <person name="Farmerie W.G."/>
            <person name="Hlavinka K."/>
            <person name="Hostetler J."/>
            <person name="Jackson J."/>
            <person name="May M.A."/>
            <person name="Miller R.H."/>
            <person name="Paralanov V."/>
            <person name="Radune D."/>
            <person name="Szczypinski B."/>
            <person name="Brown D.R."/>
        </authorList>
    </citation>
    <scope>NUCLEOTIDE SEQUENCE [LARGE SCALE GENOMIC DNA]</scope>
    <source>
        <strain evidence="10 11">A21JP2</strain>
    </source>
</reference>
<dbReference type="RefSeq" id="WP_005683438.1">
    <property type="nucleotide sequence ID" value="NZ_ADNC01000008.1"/>
</dbReference>
<keyword evidence="4" id="KW-0813">Transport</keyword>
<dbReference type="GO" id="GO:0045259">
    <property type="term" value="C:proton-transporting ATP synthase complex"/>
    <property type="evidence" value="ECO:0007669"/>
    <property type="project" value="UniProtKB-KW"/>
</dbReference>
<evidence type="ECO:0000256" key="5">
    <source>
        <dbReference type="ARBA" id="ARBA00022781"/>
    </source>
</evidence>
<dbReference type="Gene3D" id="3.40.1380.10">
    <property type="match status" value="1"/>
</dbReference>
<keyword evidence="9" id="KW-0066">ATP synthesis</keyword>
<dbReference type="EC" id="3.6.3.14" evidence="10"/>
<accession>D4XVQ4</accession>
<dbReference type="AlphaFoldDB" id="D4XVQ4"/>
<keyword evidence="11" id="KW-1185">Reference proteome</keyword>
<dbReference type="EMBL" id="ADNC01000008">
    <property type="protein sequence ID" value="EFF41570.1"/>
    <property type="molecule type" value="Genomic_DNA"/>
</dbReference>
<name>D4XVQ4_9BACT</name>
<evidence type="ECO:0000256" key="6">
    <source>
        <dbReference type="ARBA" id="ARBA00023065"/>
    </source>
</evidence>
<dbReference type="STRING" id="747682.MALL_0044"/>
<evidence type="ECO:0000256" key="7">
    <source>
        <dbReference type="ARBA" id="ARBA00023136"/>
    </source>
</evidence>
<evidence type="ECO:0000256" key="9">
    <source>
        <dbReference type="ARBA" id="ARBA00023310"/>
    </source>
</evidence>
<comment type="caution">
    <text evidence="10">The sequence shown here is derived from an EMBL/GenBank/DDBJ whole genome shotgun (WGS) entry which is preliminary data.</text>
</comment>
<evidence type="ECO:0000313" key="11">
    <source>
        <dbReference type="Proteomes" id="UP000004757"/>
    </source>
</evidence>
<comment type="subcellular location">
    <subcellularLocation>
        <location evidence="2">Membrane</location>
        <topology evidence="2">Peripheral membrane protein</topology>
    </subcellularLocation>
</comment>
<dbReference type="CDD" id="cd12151">
    <property type="entry name" value="F1-ATPase_gamma"/>
    <property type="match status" value="1"/>
</dbReference>
<evidence type="ECO:0000256" key="1">
    <source>
        <dbReference type="ARBA" id="ARBA00003456"/>
    </source>
</evidence>
<dbReference type="Pfam" id="PF00231">
    <property type="entry name" value="ATP-synt"/>
    <property type="match status" value="1"/>
</dbReference>
<evidence type="ECO:0000313" key="10">
    <source>
        <dbReference type="EMBL" id="EFF41570.1"/>
    </source>
</evidence>
<keyword evidence="5" id="KW-0375">Hydrogen ion transport</keyword>
<organism evidence="10 11">
    <name type="scientific">Mycoplasmopsis alligatoris A21JP2</name>
    <dbReference type="NCBI Taxonomy" id="747682"/>
    <lineage>
        <taxon>Bacteria</taxon>
        <taxon>Bacillati</taxon>
        <taxon>Mycoplasmatota</taxon>
        <taxon>Mycoplasmoidales</taxon>
        <taxon>Metamycoplasmataceae</taxon>
        <taxon>Mycoplasmopsis</taxon>
    </lineage>
</organism>
<dbReference type="InterPro" id="IPR035968">
    <property type="entry name" value="ATP_synth_F1_ATPase_gsu"/>
</dbReference>
<sequence length="243" mass="27367">MASLNILKGRINVVTNTKKITHAMELVASSKLRKARELYENIKSYQDNLEKTFNDLLLHVNPNEFNTLFPKHPGIEANMYILITSDLGLCGSYNSNLITYLKQKIQPKDMVVVVGSKGYAALSNSIYKDQIIKVYHDYGDTVSYNLGNEISKLAIDTYYDKKINGVNIIYTKFISNVQQDAVEFKLFPFQLPSGDYIKSSVVEFEPDANTILKNSVPLYVGSMIYCLGTSAKISEMASRRTAM</sequence>
<protein>
    <submittedName>
        <fullName evidence="10">ATP synthase F1, gamma subunit</fullName>
        <ecNumber evidence="10">3.6.3.14</ecNumber>
    </submittedName>
</protein>